<dbReference type="NCBIfam" id="TIGR02294">
    <property type="entry name" value="nickel_nikA"/>
    <property type="match status" value="1"/>
</dbReference>
<sequence length="552" mass="62490">MIFIVIVLLNLLIIIIIVTIQGLFMPFKKIIAAVAVAASAVIPVQNAFADESTLTFANYRDIRDLNPHLYGGEIFAQNLIFEGLVHLGENGVLEPWLAKSWSTSEDGKTYTFKLRDDVIFSDGKPFDANVVKANFDALLDNANRHTWLESIRLMVEIEKTGKESVRVVDNHTVQVEFAESYYPFLVELGVTRPFRFLSPECFKDGTTKNGASCYVGTGSYVLTENVVDQRATFERNESYWGEKPQVDKIVAKVIPDNQSRLLSLRSGEIDMVYGLQLVSAQSYKQFEKDPRFGTELSEPVSTRMLILNSTSENLSDTRVRQALSHLTNKSIIADRIMLGLEKPADTLLAQNVPYANIELTPYQYDVAQAEKLLDEAGWKKDGKARKLDGKPFEITLSYDSDKVVERTIAQYLQSEWSKVGLKMNIVGEEEQAHRDRLKQGEFDLSFNISWGTPYDPQSFLGGMRKPVYGDYAAQQGIPEKAEIDKNILEALEAIDETERQTHYTYVLKTLHEQAIYIPISYEQNRAVFNKRVEGVGFNPSQFEIPLQRMSVK</sequence>
<name>A0A2N7FAC4_VIBSP</name>
<dbReference type="PANTHER" id="PTHR30290:SF37">
    <property type="entry name" value="NICKEL-BINDING PERIPLASMIC PROTEIN"/>
    <property type="match status" value="1"/>
</dbReference>
<dbReference type="PIRSF" id="PIRSF002741">
    <property type="entry name" value="MppA"/>
    <property type="match status" value="1"/>
</dbReference>
<feature type="domain" description="Solute-binding protein family 5" evidence="2">
    <location>
        <begin position="93"/>
        <end position="464"/>
    </location>
</feature>
<protein>
    <submittedName>
        <fullName evidence="3">Nickel ABC transporter, nickel/metallophore periplasmic binding protein</fullName>
    </submittedName>
</protein>
<evidence type="ECO:0000313" key="3">
    <source>
        <dbReference type="EMBL" id="PMJ64839.1"/>
    </source>
</evidence>
<dbReference type="CDD" id="cd08489">
    <property type="entry name" value="PBP2_NikA"/>
    <property type="match status" value="1"/>
</dbReference>
<dbReference type="GO" id="GO:0043190">
    <property type="term" value="C:ATP-binding cassette (ABC) transporter complex"/>
    <property type="evidence" value="ECO:0007669"/>
    <property type="project" value="InterPro"/>
</dbReference>
<dbReference type="Pfam" id="PF00496">
    <property type="entry name" value="SBP_bac_5"/>
    <property type="match status" value="1"/>
</dbReference>
<dbReference type="GO" id="GO:0015833">
    <property type="term" value="P:peptide transport"/>
    <property type="evidence" value="ECO:0007669"/>
    <property type="project" value="TreeGrafter"/>
</dbReference>
<evidence type="ECO:0000259" key="2">
    <source>
        <dbReference type="Pfam" id="PF00496"/>
    </source>
</evidence>
<dbReference type="InterPro" id="IPR011980">
    <property type="entry name" value="CntA-like"/>
</dbReference>
<dbReference type="InterPro" id="IPR000914">
    <property type="entry name" value="SBP_5_dom"/>
</dbReference>
<dbReference type="InterPro" id="IPR030678">
    <property type="entry name" value="Peptide/Ni-bd"/>
</dbReference>
<dbReference type="PANTHER" id="PTHR30290">
    <property type="entry name" value="PERIPLASMIC BINDING COMPONENT OF ABC TRANSPORTER"/>
    <property type="match status" value="1"/>
</dbReference>
<keyword evidence="1" id="KW-1133">Transmembrane helix</keyword>
<dbReference type="Proteomes" id="UP000235330">
    <property type="component" value="Unassembled WGS sequence"/>
</dbReference>
<dbReference type="InterPro" id="IPR039424">
    <property type="entry name" value="SBP_5"/>
</dbReference>
<evidence type="ECO:0000313" key="4">
    <source>
        <dbReference type="Proteomes" id="UP000235330"/>
    </source>
</evidence>
<dbReference type="GO" id="GO:0016151">
    <property type="term" value="F:nickel cation binding"/>
    <property type="evidence" value="ECO:0007669"/>
    <property type="project" value="InterPro"/>
</dbReference>
<organism evidence="3 4">
    <name type="scientific">Vibrio splendidus</name>
    <dbReference type="NCBI Taxonomy" id="29497"/>
    <lineage>
        <taxon>Bacteria</taxon>
        <taxon>Pseudomonadati</taxon>
        <taxon>Pseudomonadota</taxon>
        <taxon>Gammaproteobacteria</taxon>
        <taxon>Vibrionales</taxon>
        <taxon>Vibrionaceae</taxon>
        <taxon>Vibrio</taxon>
    </lineage>
</organism>
<proteinExistence type="predicted"/>
<keyword evidence="1" id="KW-0812">Transmembrane</keyword>
<reference evidence="4" key="1">
    <citation type="submission" date="2016-07" db="EMBL/GenBank/DDBJ databases">
        <title>Nontailed viruses are major unrecognized killers of bacteria in the ocean.</title>
        <authorList>
            <person name="Kauffman K."/>
            <person name="Hussain F."/>
            <person name="Yang J."/>
            <person name="Arevalo P."/>
            <person name="Brown J."/>
            <person name="Cutler M."/>
            <person name="Kelly L."/>
            <person name="Polz M.F."/>
        </authorList>
    </citation>
    <scope>NUCLEOTIDE SEQUENCE [LARGE SCALE GENOMIC DNA]</scope>
    <source>
        <strain evidence="4">10N.261.55.E11</strain>
    </source>
</reference>
<dbReference type="AlphaFoldDB" id="A0A2N7FAC4"/>
<dbReference type="GO" id="GO:0020037">
    <property type="term" value="F:heme binding"/>
    <property type="evidence" value="ECO:0007669"/>
    <property type="project" value="InterPro"/>
</dbReference>
<comment type="caution">
    <text evidence="3">The sequence shown here is derived from an EMBL/GenBank/DDBJ whole genome shotgun (WGS) entry which is preliminary data.</text>
</comment>
<dbReference type="Gene3D" id="3.10.105.10">
    <property type="entry name" value="Dipeptide-binding Protein, Domain 3"/>
    <property type="match status" value="1"/>
</dbReference>
<dbReference type="GO" id="GO:1904680">
    <property type="term" value="F:peptide transmembrane transporter activity"/>
    <property type="evidence" value="ECO:0007669"/>
    <property type="project" value="TreeGrafter"/>
</dbReference>
<accession>A0A2N7FAC4</accession>
<dbReference type="GO" id="GO:0015675">
    <property type="term" value="P:nickel cation transport"/>
    <property type="evidence" value="ECO:0007669"/>
    <property type="project" value="InterPro"/>
</dbReference>
<dbReference type="EMBL" id="MCWU01000029">
    <property type="protein sequence ID" value="PMJ64839.1"/>
    <property type="molecule type" value="Genomic_DNA"/>
</dbReference>
<gene>
    <name evidence="3" type="ORF">BCU17_21085</name>
</gene>
<dbReference type="Gene3D" id="3.40.190.10">
    <property type="entry name" value="Periplasmic binding protein-like II"/>
    <property type="match status" value="1"/>
</dbReference>
<dbReference type="GO" id="GO:0030288">
    <property type="term" value="C:outer membrane-bounded periplasmic space"/>
    <property type="evidence" value="ECO:0007669"/>
    <property type="project" value="TreeGrafter"/>
</dbReference>
<feature type="transmembrane region" description="Helical" evidence="1">
    <location>
        <begin position="6"/>
        <end position="24"/>
    </location>
</feature>
<evidence type="ECO:0000256" key="1">
    <source>
        <dbReference type="SAM" id="Phobius"/>
    </source>
</evidence>
<dbReference type="SUPFAM" id="SSF53850">
    <property type="entry name" value="Periplasmic binding protein-like II"/>
    <property type="match status" value="1"/>
</dbReference>
<keyword evidence="1" id="KW-0472">Membrane</keyword>